<evidence type="ECO:0000313" key="5">
    <source>
        <dbReference type="EMBL" id="KAG5594008.1"/>
    </source>
</evidence>
<sequence length="220" mass="25299">MELADFLQTKYDWDLHAARSIWAFGPDKQGPNLLLQLLGDTILLNAVKHYIIKGFKLGVEKGPICQEPMRNVKFTILEAIIADDAMMDEVVHIMQRATHLALLEATPRRMEPIYLVQIQAPRNYLDVVNRLLVLRKGQVISTEEVPQRETPTSVIKAHLPVIESFGFNDALKEQKGFCQCVFDHWGIVPENPRQIAVNYMIQTERLVQRSVKFVIRQVRQ</sequence>
<dbReference type="InterPro" id="IPR014721">
    <property type="entry name" value="Ribsml_uS5_D2-typ_fold_subgr"/>
</dbReference>
<dbReference type="SMART" id="SM00838">
    <property type="entry name" value="EFG_C"/>
    <property type="match status" value="1"/>
</dbReference>
<dbReference type="GO" id="GO:0030623">
    <property type="term" value="F:U5 snRNA binding"/>
    <property type="evidence" value="ECO:0007669"/>
    <property type="project" value="TreeGrafter"/>
</dbReference>
<feature type="domain" description="Elongation factor EFG" evidence="3">
    <location>
        <begin position="110"/>
        <end position="196"/>
    </location>
</feature>
<dbReference type="GO" id="GO:0046540">
    <property type="term" value="C:U4/U6 x U5 tri-snRNP complex"/>
    <property type="evidence" value="ECO:0007669"/>
    <property type="project" value="TreeGrafter"/>
</dbReference>
<comment type="caution">
    <text evidence="5">The sequence shown here is derived from an EMBL/GenBank/DDBJ whole genome shotgun (WGS) entry which is preliminary data.</text>
</comment>
<evidence type="ECO:0000256" key="1">
    <source>
        <dbReference type="ARBA" id="ARBA00022741"/>
    </source>
</evidence>
<evidence type="ECO:0008006" key="7">
    <source>
        <dbReference type="Google" id="ProtNLM"/>
    </source>
</evidence>
<dbReference type="Pfam" id="PF00679">
    <property type="entry name" value="EFG_C"/>
    <property type="match status" value="1"/>
</dbReference>
<reference evidence="5 6" key="1">
    <citation type="submission" date="2020-09" db="EMBL/GenBank/DDBJ databases">
        <title>De no assembly of potato wild relative species, Solanum commersonii.</title>
        <authorList>
            <person name="Cho K."/>
        </authorList>
    </citation>
    <scope>NUCLEOTIDE SEQUENCE [LARGE SCALE GENOMIC DNA]</scope>
    <source>
        <strain evidence="5">LZ3.2</strain>
        <tissue evidence="5">Leaf</tissue>
    </source>
</reference>
<evidence type="ECO:0000259" key="4">
    <source>
        <dbReference type="SMART" id="SM00889"/>
    </source>
</evidence>
<dbReference type="Gene3D" id="3.30.70.240">
    <property type="match status" value="1"/>
</dbReference>
<dbReference type="GO" id="GO:0071007">
    <property type="term" value="C:U2-type catalytic step 2 spliceosome"/>
    <property type="evidence" value="ECO:0007669"/>
    <property type="project" value="TreeGrafter"/>
</dbReference>
<accession>A0A9J5Y380</accession>
<evidence type="ECO:0000256" key="2">
    <source>
        <dbReference type="ARBA" id="ARBA00023134"/>
    </source>
</evidence>
<dbReference type="GO" id="GO:0000398">
    <property type="term" value="P:mRNA splicing, via spliceosome"/>
    <property type="evidence" value="ECO:0007669"/>
    <property type="project" value="TreeGrafter"/>
</dbReference>
<dbReference type="OrthoDB" id="364892at2759"/>
<dbReference type="GO" id="GO:0005525">
    <property type="term" value="F:GTP binding"/>
    <property type="evidence" value="ECO:0007669"/>
    <property type="project" value="UniProtKB-KW"/>
</dbReference>
<proteinExistence type="predicted"/>
<dbReference type="Pfam" id="PF03764">
    <property type="entry name" value="EFG_IV"/>
    <property type="match status" value="1"/>
</dbReference>
<dbReference type="Proteomes" id="UP000824120">
    <property type="component" value="Chromosome 7"/>
</dbReference>
<name>A0A9J5Y380_SOLCO</name>
<dbReference type="SUPFAM" id="SSF54980">
    <property type="entry name" value="EF-G C-terminal domain-like"/>
    <property type="match status" value="1"/>
</dbReference>
<keyword evidence="6" id="KW-1185">Reference proteome</keyword>
<dbReference type="Gene3D" id="3.30.230.10">
    <property type="match status" value="1"/>
</dbReference>
<dbReference type="SMART" id="SM00889">
    <property type="entry name" value="EFG_IV"/>
    <property type="match status" value="1"/>
</dbReference>
<keyword evidence="1" id="KW-0547">Nucleotide-binding</keyword>
<dbReference type="AlphaFoldDB" id="A0A9J5Y380"/>
<evidence type="ECO:0000313" key="6">
    <source>
        <dbReference type="Proteomes" id="UP000824120"/>
    </source>
</evidence>
<dbReference type="SUPFAM" id="SSF54211">
    <property type="entry name" value="Ribosomal protein S5 domain 2-like"/>
    <property type="match status" value="1"/>
</dbReference>
<dbReference type="InterPro" id="IPR005517">
    <property type="entry name" value="Transl_elong_EFG/EF2_IV"/>
</dbReference>
<keyword evidence="2" id="KW-0342">GTP-binding</keyword>
<dbReference type="GO" id="GO:0003924">
    <property type="term" value="F:GTPase activity"/>
    <property type="evidence" value="ECO:0007669"/>
    <property type="project" value="TreeGrafter"/>
</dbReference>
<gene>
    <name evidence="5" type="ORF">H5410_035240</name>
</gene>
<dbReference type="GO" id="GO:0005829">
    <property type="term" value="C:cytosol"/>
    <property type="evidence" value="ECO:0007669"/>
    <property type="project" value="TreeGrafter"/>
</dbReference>
<protein>
    <recommendedName>
        <fullName evidence="7">Elongation factor EFG domain-containing protein</fullName>
    </recommendedName>
</protein>
<dbReference type="CDD" id="cd04096">
    <property type="entry name" value="eEF2_snRNP_like_C"/>
    <property type="match status" value="1"/>
</dbReference>
<dbReference type="InterPro" id="IPR020568">
    <property type="entry name" value="Ribosomal_Su5_D2-typ_SF"/>
</dbReference>
<dbReference type="PANTHER" id="PTHR42908:SF6">
    <property type="entry name" value="116 KDA U5 SMALL NUCLEAR RIBONUCLEOPROTEIN COMPONENT"/>
    <property type="match status" value="1"/>
</dbReference>
<dbReference type="InterPro" id="IPR000640">
    <property type="entry name" value="EFG_V-like"/>
</dbReference>
<dbReference type="InterPro" id="IPR035647">
    <property type="entry name" value="EFG_III/V"/>
</dbReference>
<organism evidence="5 6">
    <name type="scientific">Solanum commersonii</name>
    <name type="common">Commerson's wild potato</name>
    <name type="synonym">Commerson's nightshade</name>
    <dbReference type="NCBI Taxonomy" id="4109"/>
    <lineage>
        <taxon>Eukaryota</taxon>
        <taxon>Viridiplantae</taxon>
        <taxon>Streptophyta</taxon>
        <taxon>Embryophyta</taxon>
        <taxon>Tracheophyta</taxon>
        <taxon>Spermatophyta</taxon>
        <taxon>Magnoliopsida</taxon>
        <taxon>eudicotyledons</taxon>
        <taxon>Gunneridae</taxon>
        <taxon>Pentapetalae</taxon>
        <taxon>asterids</taxon>
        <taxon>lamiids</taxon>
        <taxon>Solanales</taxon>
        <taxon>Solanaceae</taxon>
        <taxon>Solanoideae</taxon>
        <taxon>Solaneae</taxon>
        <taxon>Solanum</taxon>
    </lineage>
</organism>
<feature type="domain" description="Translation elongation factor EFG/EF2" evidence="4">
    <location>
        <begin position="1"/>
        <end position="106"/>
    </location>
</feature>
<dbReference type="EMBL" id="JACXVP010000007">
    <property type="protein sequence ID" value="KAG5594008.1"/>
    <property type="molecule type" value="Genomic_DNA"/>
</dbReference>
<dbReference type="PANTHER" id="PTHR42908">
    <property type="entry name" value="TRANSLATION ELONGATION FACTOR-RELATED"/>
    <property type="match status" value="1"/>
</dbReference>
<evidence type="ECO:0000259" key="3">
    <source>
        <dbReference type="SMART" id="SM00838"/>
    </source>
</evidence>